<dbReference type="InParanoid" id="Q6CRH8"/>
<dbReference type="AlphaFoldDB" id="Q6CRH8"/>
<dbReference type="HOGENOM" id="CLU_1496199_0_0_1"/>
<organism evidence="1 2">
    <name type="scientific">Kluyveromyces lactis (strain ATCC 8585 / CBS 2359 / DSM 70799 / NBRC 1267 / NRRL Y-1140 / WM37)</name>
    <name type="common">Yeast</name>
    <name type="synonym">Candida sphaerica</name>
    <dbReference type="NCBI Taxonomy" id="284590"/>
    <lineage>
        <taxon>Eukaryota</taxon>
        <taxon>Fungi</taxon>
        <taxon>Dikarya</taxon>
        <taxon>Ascomycota</taxon>
        <taxon>Saccharomycotina</taxon>
        <taxon>Saccharomycetes</taxon>
        <taxon>Saccharomycetales</taxon>
        <taxon>Saccharomycetaceae</taxon>
        <taxon>Kluyveromyces</taxon>
    </lineage>
</organism>
<reference evidence="1 2" key="1">
    <citation type="journal article" date="2004" name="Nature">
        <title>Genome evolution in yeasts.</title>
        <authorList>
            <consortium name="Genolevures"/>
            <person name="Dujon B."/>
            <person name="Sherman D."/>
            <person name="Fischer G."/>
            <person name="Durrens P."/>
            <person name="Casaregola S."/>
            <person name="Lafontaine I."/>
            <person name="de Montigny J."/>
            <person name="Marck C."/>
            <person name="Neuveglise C."/>
            <person name="Talla E."/>
            <person name="Goffard N."/>
            <person name="Frangeul L."/>
            <person name="Aigle M."/>
            <person name="Anthouard V."/>
            <person name="Babour A."/>
            <person name="Barbe V."/>
            <person name="Barnay S."/>
            <person name="Blanchin S."/>
            <person name="Beckerich J.M."/>
            <person name="Beyne E."/>
            <person name="Bleykasten C."/>
            <person name="Boisrame A."/>
            <person name="Boyer J."/>
            <person name="Cattolico L."/>
            <person name="Confanioleri F."/>
            <person name="de Daruvar A."/>
            <person name="Despons L."/>
            <person name="Fabre E."/>
            <person name="Fairhead C."/>
            <person name="Ferry-Dumazet H."/>
            <person name="Groppi A."/>
            <person name="Hantraye F."/>
            <person name="Hennequin C."/>
            <person name="Jauniaux N."/>
            <person name="Joyet P."/>
            <person name="Kachouri R."/>
            <person name="Kerrest A."/>
            <person name="Koszul R."/>
            <person name="Lemaire M."/>
            <person name="Lesur I."/>
            <person name="Ma L."/>
            <person name="Muller H."/>
            <person name="Nicaud J.M."/>
            <person name="Nikolski M."/>
            <person name="Oztas S."/>
            <person name="Ozier-Kalogeropoulos O."/>
            <person name="Pellenz S."/>
            <person name="Potier S."/>
            <person name="Richard G.F."/>
            <person name="Straub M.L."/>
            <person name="Suleau A."/>
            <person name="Swennene D."/>
            <person name="Tekaia F."/>
            <person name="Wesolowski-Louvel M."/>
            <person name="Westhof E."/>
            <person name="Wirth B."/>
            <person name="Zeniou-Meyer M."/>
            <person name="Zivanovic I."/>
            <person name="Bolotin-Fukuhara M."/>
            <person name="Thierry A."/>
            <person name="Bouchier C."/>
            <person name="Caudron B."/>
            <person name="Scarpelli C."/>
            <person name="Gaillardin C."/>
            <person name="Weissenbach J."/>
            <person name="Wincker P."/>
            <person name="Souciet J.L."/>
        </authorList>
    </citation>
    <scope>NUCLEOTIDE SEQUENCE [LARGE SCALE GENOMIC DNA]</scope>
    <source>
        <strain evidence="2">ATCC 8585 / CBS 2359 / DSM 70799 / NBRC 1267 / NRRL Y-1140 / WM37</strain>
    </source>
</reference>
<sequence>MESSGMNRTRSFQNCRETEIPGYNDCPSFIYPGAASIAPKRIVSQSVDTSGNTRMATVPPPSMKRKVSEKLRSTESLDTSIVALSKQELSDKYQWITSLPSNLQDKEFSFYKTKVDKVLENVLENEGTRYALSEIFANLNDSKRVTDLITKWMLSDMSVNSWCPSFRKLIENAQI</sequence>
<proteinExistence type="predicted"/>
<evidence type="ECO:0000313" key="1">
    <source>
        <dbReference type="EMBL" id="CAH00557.1"/>
    </source>
</evidence>
<dbReference type="KEGG" id="kla:KLLA0_D08954g"/>
<evidence type="ECO:0000313" key="2">
    <source>
        <dbReference type="Proteomes" id="UP000000598"/>
    </source>
</evidence>
<dbReference type="FunCoup" id="Q6CRH8">
    <property type="interactions" value="43"/>
</dbReference>
<accession>Q6CRH8</accession>
<dbReference type="OMA" id="PGYNDCP"/>
<dbReference type="Proteomes" id="UP000000598">
    <property type="component" value="Chromosome D"/>
</dbReference>
<name>Q6CRH8_KLULA</name>
<dbReference type="EMBL" id="CR382124">
    <property type="protein sequence ID" value="CAH00557.1"/>
    <property type="molecule type" value="Genomic_DNA"/>
</dbReference>
<keyword evidence="2" id="KW-1185">Reference proteome</keyword>
<dbReference type="PaxDb" id="284590-Q6CRH8"/>
<protein>
    <submittedName>
        <fullName evidence="1">KLLA0D08954p</fullName>
    </submittedName>
</protein>
<gene>
    <name evidence="1" type="ORF">KLLA0_D08954g</name>
</gene>
<dbReference type="eggNOG" id="ENOG502S4DB">
    <property type="taxonomic scope" value="Eukaryota"/>
</dbReference>